<dbReference type="SUPFAM" id="SSF56112">
    <property type="entry name" value="Protein kinase-like (PK-like)"/>
    <property type="match status" value="1"/>
</dbReference>
<dbReference type="InterPro" id="IPR011009">
    <property type="entry name" value="Kinase-like_dom_sf"/>
</dbReference>
<keyword evidence="3" id="KW-1133">Transmembrane helix</keyword>
<dbReference type="Pfam" id="PF00069">
    <property type="entry name" value="Pkinase"/>
    <property type="match status" value="1"/>
</dbReference>
<dbReference type="PANTHER" id="PTHR27007">
    <property type="match status" value="1"/>
</dbReference>
<name>A0AAV1AWQ6_VICFA</name>
<dbReference type="Proteomes" id="UP001157006">
    <property type="component" value="Chromosome 5"/>
</dbReference>
<keyword evidence="2" id="KW-0067">ATP-binding</keyword>
<dbReference type="InterPro" id="IPR050528">
    <property type="entry name" value="L-type_Lectin-RKs"/>
</dbReference>
<evidence type="ECO:0000313" key="6">
    <source>
        <dbReference type="Proteomes" id="UP001157006"/>
    </source>
</evidence>
<dbReference type="InterPro" id="IPR000719">
    <property type="entry name" value="Prot_kinase_dom"/>
</dbReference>
<evidence type="ECO:0000259" key="4">
    <source>
        <dbReference type="PROSITE" id="PS50011"/>
    </source>
</evidence>
<evidence type="ECO:0000256" key="1">
    <source>
        <dbReference type="ARBA" id="ARBA00022741"/>
    </source>
</evidence>
<proteinExistence type="predicted"/>
<evidence type="ECO:0000313" key="5">
    <source>
        <dbReference type="EMBL" id="CAI8614726.1"/>
    </source>
</evidence>
<organism evidence="5 6">
    <name type="scientific">Vicia faba</name>
    <name type="common">Broad bean</name>
    <name type="synonym">Faba vulgaris</name>
    <dbReference type="NCBI Taxonomy" id="3906"/>
    <lineage>
        <taxon>Eukaryota</taxon>
        <taxon>Viridiplantae</taxon>
        <taxon>Streptophyta</taxon>
        <taxon>Embryophyta</taxon>
        <taxon>Tracheophyta</taxon>
        <taxon>Spermatophyta</taxon>
        <taxon>Magnoliopsida</taxon>
        <taxon>eudicotyledons</taxon>
        <taxon>Gunneridae</taxon>
        <taxon>Pentapetalae</taxon>
        <taxon>rosids</taxon>
        <taxon>fabids</taxon>
        <taxon>Fabales</taxon>
        <taxon>Fabaceae</taxon>
        <taxon>Papilionoideae</taxon>
        <taxon>50 kb inversion clade</taxon>
        <taxon>NPAAA clade</taxon>
        <taxon>Hologalegina</taxon>
        <taxon>IRL clade</taxon>
        <taxon>Fabeae</taxon>
        <taxon>Vicia</taxon>
    </lineage>
</organism>
<evidence type="ECO:0000256" key="3">
    <source>
        <dbReference type="SAM" id="Phobius"/>
    </source>
</evidence>
<dbReference type="EMBL" id="OX451740">
    <property type="protein sequence ID" value="CAI8614726.1"/>
    <property type="molecule type" value="Genomic_DNA"/>
</dbReference>
<dbReference type="GO" id="GO:0004672">
    <property type="term" value="F:protein kinase activity"/>
    <property type="evidence" value="ECO:0007669"/>
    <property type="project" value="InterPro"/>
</dbReference>
<evidence type="ECO:0000256" key="2">
    <source>
        <dbReference type="ARBA" id="ARBA00022840"/>
    </source>
</evidence>
<gene>
    <name evidence="5" type="ORF">VFH_V143840</name>
</gene>
<feature type="transmembrane region" description="Helical" evidence="3">
    <location>
        <begin position="132"/>
        <end position="155"/>
    </location>
</feature>
<dbReference type="PROSITE" id="PS50011">
    <property type="entry name" value="PROTEIN_KINASE_DOM"/>
    <property type="match status" value="1"/>
</dbReference>
<dbReference type="Gene3D" id="1.10.510.10">
    <property type="entry name" value="Transferase(Phosphotransferase) domain 1"/>
    <property type="match status" value="1"/>
</dbReference>
<keyword evidence="1" id="KW-0547">Nucleotide-binding</keyword>
<keyword evidence="3" id="KW-0812">Transmembrane</keyword>
<protein>
    <recommendedName>
        <fullName evidence="4">Protein kinase domain-containing protein</fullName>
    </recommendedName>
</protein>
<keyword evidence="3" id="KW-0472">Membrane</keyword>
<keyword evidence="6" id="KW-1185">Reference proteome</keyword>
<dbReference type="AlphaFoldDB" id="A0AAV1AWQ6"/>
<accession>A0AAV1AWQ6</accession>
<reference evidence="5 6" key="1">
    <citation type="submission" date="2023-01" db="EMBL/GenBank/DDBJ databases">
        <authorList>
            <person name="Kreplak J."/>
        </authorList>
    </citation>
    <scope>NUCLEOTIDE SEQUENCE [LARGE SCALE GENOMIC DNA]</scope>
</reference>
<dbReference type="GO" id="GO:0005524">
    <property type="term" value="F:ATP binding"/>
    <property type="evidence" value="ECO:0007669"/>
    <property type="project" value="UniProtKB-KW"/>
</dbReference>
<sequence length="168" mass="19262">MPQQELNSGLKEFEKLRGFAKKIGDSVRFGEVDLYEECEQMVIHRDVKAGSALLDCEMNARLGDFGLAKLYDRGENPNTTRVVGTLGYLAPELTRTGKPTKRYDVFAFGALLLEVVCGRRNRIFCIRYRRSVMTWTVGFGFWMAGCIDFADYWFLDGRFDFADCMVFD</sequence>
<feature type="domain" description="Protein kinase" evidence="4">
    <location>
        <begin position="1"/>
        <end position="168"/>
    </location>
</feature>